<evidence type="ECO:0000313" key="3">
    <source>
        <dbReference type="EMBL" id="KAG3227463.1"/>
    </source>
</evidence>
<feature type="region of interest" description="Disordered" evidence="2">
    <location>
        <begin position="1"/>
        <end position="30"/>
    </location>
</feature>
<evidence type="ECO:0000313" key="4">
    <source>
        <dbReference type="EMBL" id="RAW33402.1"/>
    </source>
</evidence>
<dbReference type="EMBL" id="RCMV01000034">
    <property type="protein sequence ID" value="KAG3227463.1"/>
    <property type="molecule type" value="Genomic_DNA"/>
</dbReference>
<organism evidence="4 5">
    <name type="scientific">Phytophthora cactorum</name>
    <dbReference type="NCBI Taxonomy" id="29920"/>
    <lineage>
        <taxon>Eukaryota</taxon>
        <taxon>Sar</taxon>
        <taxon>Stramenopiles</taxon>
        <taxon>Oomycota</taxon>
        <taxon>Peronosporomycetes</taxon>
        <taxon>Peronosporales</taxon>
        <taxon>Peronosporaceae</taxon>
        <taxon>Phytophthora</taxon>
    </lineage>
</organism>
<dbReference type="EMBL" id="MJFZ01000238">
    <property type="protein sequence ID" value="RAW33402.1"/>
    <property type="molecule type" value="Genomic_DNA"/>
</dbReference>
<dbReference type="Proteomes" id="UP000760860">
    <property type="component" value="Unassembled WGS sequence"/>
</dbReference>
<dbReference type="AlphaFoldDB" id="A0A329SCT0"/>
<reference evidence="3" key="2">
    <citation type="submission" date="2018-05" db="EMBL/GenBank/DDBJ databases">
        <title>Effector identification in a new, highly contiguous assembly of the strawberry crown rot pathogen Phytophthora cactorum.</title>
        <authorList>
            <person name="Armitage A.D."/>
            <person name="Nellist C.F."/>
            <person name="Bates H."/>
            <person name="Vickerstaff R.J."/>
            <person name="Harrison R.J."/>
        </authorList>
    </citation>
    <scope>NUCLEOTIDE SEQUENCE</scope>
    <source>
        <strain evidence="3">P421</strain>
    </source>
</reference>
<feature type="compositionally biased region" description="Polar residues" evidence="2">
    <location>
        <begin position="1"/>
        <end position="15"/>
    </location>
</feature>
<keyword evidence="5" id="KW-1185">Reference proteome</keyword>
<dbReference type="Proteomes" id="UP000251314">
    <property type="component" value="Unassembled WGS sequence"/>
</dbReference>
<proteinExistence type="predicted"/>
<keyword evidence="1" id="KW-0175">Coiled coil</keyword>
<name>A0A329SCT0_9STRA</name>
<sequence>MPHYSSQYPNTSACSPTLDELTDTSNSPDYLTVKKRKPSYLVHKEENKTLKDQVLQLEAQVAVLKTRGMPAGSSLAADPGLQQSKAKTKADVTKQQRLGIASAQSLMTEAW</sequence>
<evidence type="ECO:0000313" key="5">
    <source>
        <dbReference type="Proteomes" id="UP000251314"/>
    </source>
</evidence>
<protein>
    <submittedName>
        <fullName evidence="4">Uncharacterized protein</fullName>
    </submittedName>
</protein>
<dbReference type="OrthoDB" id="117791at2759"/>
<evidence type="ECO:0000256" key="2">
    <source>
        <dbReference type="SAM" id="MobiDB-lite"/>
    </source>
</evidence>
<comment type="caution">
    <text evidence="4">The sequence shown here is derived from an EMBL/GenBank/DDBJ whole genome shotgun (WGS) entry which is preliminary data.</text>
</comment>
<feature type="coiled-coil region" evidence="1">
    <location>
        <begin position="40"/>
        <end position="67"/>
    </location>
</feature>
<feature type="region of interest" description="Disordered" evidence="2">
    <location>
        <begin position="72"/>
        <end position="93"/>
    </location>
</feature>
<gene>
    <name evidence="4" type="ORF">PC110_g10252</name>
    <name evidence="3" type="ORF">PC129_g1968</name>
</gene>
<dbReference type="VEuPathDB" id="FungiDB:PC110_g10252"/>
<evidence type="ECO:0000256" key="1">
    <source>
        <dbReference type="SAM" id="Coils"/>
    </source>
</evidence>
<reference evidence="4 5" key="1">
    <citation type="submission" date="2018-01" db="EMBL/GenBank/DDBJ databases">
        <title>Draft genome of the strawberry crown rot pathogen Phytophthora cactorum.</title>
        <authorList>
            <person name="Armitage A.D."/>
            <person name="Lysoe E."/>
            <person name="Nellist C.F."/>
            <person name="Harrison R.J."/>
            <person name="Brurberg M.B."/>
        </authorList>
    </citation>
    <scope>NUCLEOTIDE SEQUENCE [LARGE SCALE GENOMIC DNA]</scope>
    <source>
        <strain evidence="4 5">10300</strain>
    </source>
</reference>
<accession>A0A329SCT0</accession>